<name>A0A4D7CNT2_9ENTE</name>
<dbReference type="EMBL" id="CP039712">
    <property type="protein sequence ID" value="QCI85745.1"/>
    <property type="molecule type" value="Genomic_DNA"/>
</dbReference>
<keyword evidence="10" id="KW-1185">Reference proteome</keyword>
<reference evidence="9 10" key="1">
    <citation type="submission" date="2019-04" db="EMBL/GenBank/DDBJ databases">
        <title>Vagococcus sp. nov., isolated from faeces of yaks (Bos grunniens).</title>
        <authorList>
            <person name="Ge Y."/>
        </authorList>
    </citation>
    <scope>NUCLEOTIDE SEQUENCE [LARGE SCALE GENOMIC DNA]</scope>
    <source>
        <strain evidence="9 10">MN-17</strain>
    </source>
</reference>
<keyword evidence="5" id="KW-0067">ATP-binding</keyword>
<dbReference type="InterPro" id="IPR010488">
    <property type="entry name" value="Zeta_toxin_domain"/>
</dbReference>
<gene>
    <name evidence="9" type="ORF">FA707_01635</name>
</gene>
<comment type="similarity">
    <text evidence="1">Belongs to the zeta toxin family.</text>
</comment>
<evidence type="ECO:0000256" key="4">
    <source>
        <dbReference type="ARBA" id="ARBA00022741"/>
    </source>
</evidence>
<dbReference type="OrthoDB" id="9788481at2"/>
<evidence type="ECO:0000259" key="8">
    <source>
        <dbReference type="Pfam" id="PF06414"/>
    </source>
</evidence>
<dbReference type="Proteomes" id="UP000298615">
    <property type="component" value="Chromosome"/>
</dbReference>
<dbReference type="GO" id="GO:0005524">
    <property type="term" value="F:ATP binding"/>
    <property type="evidence" value="ECO:0007669"/>
    <property type="project" value="UniProtKB-KW"/>
</dbReference>
<dbReference type="KEGG" id="vao:FA707_01635"/>
<sequence>MPMITIITGSTHAGKTALAQALLEREQTPYLSIDHLKMGLIRAGHTSLTPLSEDSELTAYLWPIVAEMIKTASENRQDLIVEGCYVPADWKSYFTTAYLNDIRFVCLILSESYIKQSFDQIVQQASVIEQRLDDEWLTPELLIQDNRQWLEDCQIHQLPYILIEEVYDQAMIIEQLIQQSDK</sequence>
<proteinExistence type="inferred from homology"/>
<dbReference type="GO" id="GO:0016301">
    <property type="term" value="F:kinase activity"/>
    <property type="evidence" value="ECO:0007669"/>
    <property type="project" value="UniProtKB-KW"/>
</dbReference>
<dbReference type="Gene3D" id="3.40.50.300">
    <property type="entry name" value="P-loop containing nucleotide triphosphate hydrolases"/>
    <property type="match status" value="1"/>
</dbReference>
<accession>A0A4D7CNT2</accession>
<evidence type="ECO:0000256" key="6">
    <source>
        <dbReference type="ARBA" id="ARBA00032897"/>
    </source>
</evidence>
<keyword evidence="9" id="KW-0418">Kinase</keyword>
<evidence type="ECO:0000256" key="5">
    <source>
        <dbReference type="ARBA" id="ARBA00022840"/>
    </source>
</evidence>
<keyword evidence="9" id="KW-0808">Transferase</keyword>
<keyword evidence="3" id="KW-1277">Toxin-antitoxin system</keyword>
<comment type="catalytic activity">
    <reaction evidence="7">
        <text>UDP-N-acetyl-alpha-D-glucosamine + ATP = UDP-N-acetyl-alpha-D-glucosamine 3'-phosphate + ADP + H(+)</text>
        <dbReference type="Rhea" id="RHEA:32671"/>
        <dbReference type="ChEBI" id="CHEBI:15378"/>
        <dbReference type="ChEBI" id="CHEBI:30616"/>
        <dbReference type="ChEBI" id="CHEBI:57705"/>
        <dbReference type="ChEBI" id="CHEBI:64353"/>
        <dbReference type="ChEBI" id="CHEBI:456216"/>
        <dbReference type="EC" id="2.7.1.176"/>
    </reaction>
</comment>
<dbReference type="Pfam" id="PF06414">
    <property type="entry name" value="Zeta_toxin"/>
    <property type="match status" value="1"/>
</dbReference>
<evidence type="ECO:0000313" key="9">
    <source>
        <dbReference type="EMBL" id="QCI85745.1"/>
    </source>
</evidence>
<protein>
    <recommendedName>
        <fullName evidence="6">UDP-N-acetylglucosamine kinase</fullName>
        <ecNumber evidence="2">2.7.1.176</ecNumber>
    </recommendedName>
    <alternativeName>
        <fullName evidence="6">UDP-N-acetylglucosamine kinase</fullName>
    </alternativeName>
</protein>
<dbReference type="InterPro" id="IPR027417">
    <property type="entry name" value="P-loop_NTPase"/>
</dbReference>
<dbReference type="SUPFAM" id="SSF52540">
    <property type="entry name" value="P-loop containing nucleoside triphosphate hydrolases"/>
    <property type="match status" value="1"/>
</dbReference>
<evidence type="ECO:0000256" key="7">
    <source>
        <dbReference type="ARBA" id="ARBA00048178"/>
    </source>
</evidence>
<evidence type="ECO:0000256" key="2">
    <source>
        <dbReference type="ARBA" id="ARBA00011963"/>
    </source>
</evidence>
<keyword evidence="4" id="KW-0547">Nucleotide-binding</keyword>
<evidence type="ECO:0000256" key="3">
    <source>
        <dbReference type="ARBA" id="ARBA00022649"/>
    </source>
</evidence>
<evidence type="ECO:0000256" key="1">
    <source>
        <dbReference type="ARBA" id="ARBA00009104"/>
    </source>
</evidence>
<dbReference type="AlphaFoldDB" id="A0A4D7CNT2"/>
<evidence type="ECO:0000313" key="10">
    <source>
        <dbReference type="Proteomes" id="UP000298615"/>
    </source>
</evidence>
<organism evidence="9 10">
    <name type="scientific">Vagococcus zengguangii</name>
    <dbReference type="NCBI Taxonomy" id="2571750"/>
    <lineage>
        <taxon>Bacteria</taxon>
        <taxon>Bacillati</taxon>
        <taxon>Bacillota</taxon>
        <taxon>Bacilli</taxon>
        <taxon>Lactobacillales</taxon>
        <taxon>Enterococcaceae</taxon>
        <taxon>Vagococcus</taxon>
    </lineage>
</organism>
<feature type="domain" description="Zeta toxin" evidence="8">
    <location>
        <begin position="2"/>
        <end position="94"/>
    </location>
</feature>
<dbReference type="EC" id="2.7.1.176" evidence="2"/>